<reference evidence="2 3" key="1">
    <citation type="submission" date="2024-09" db="EMBL/GenBank/DDBJ databases">
        <title>Rethinking Asexuality: The Enigmatic Case of Functional Sexual Genes in Lepraria (Stereocaulaceae).</title>
        <authorList>
            <person name="Doellman M."/>
            <person name="Sun Y."/>
            <person name="Barcenas-Pena A."/>
            <person name="Lumbsch H.T."/>
            <person name="Grewe F."/>
        </authorList>
    </citation>
    <scope>NUCLEOTIDE SEQUENCE [LARGE SCALE GENOMIC DNA]</scope>
    <source>
        <strain evidence="2 3">Mercado 3170</strain>
    </source>
</reference>
<evidence type="ECO:0000313" key="3">
    <source>
        <dbReference type="Proteomes" id="UP001590950"/>
    </source>
</evidence>
<dbReference type="EMBL" id="JBEFKJ010000025">
    <property type="protein sequence ID" value="KAL2039492.1"/>
    <property type="molecule type" value="Genomic_DNA"/>
</dbReference>
<dbReference type="Proteomes" id="UP001590950">
    <property type="component" value="Unassembled WGS sequence"/>
</dbReference>
<evidence type="ECO:0000313" key="2">
    <source>
        <dbReference type="EMBL" id="KAL2039492.1"/>
    </source>
</evidence>
<proteinExistence type="predicted"/>
<feature type="region of interest" description="Disordered" evidence="1">
    <location>
        <begin position="23"/>
        <end position="95"/>
    </location>
</feature>
<protein>
    <submittedName>
        <fullName evidence="2">Uncharacterized protein</fullName>
    </submittedName>
</protein>
<keyword evidence="3" id="KW-1185">Reference proteome</keyword>
<feature type="compositionally biased region" description="Polar residues" evidence="1">
    <location>
        <begin position="23"/>
        <end position="37"/>
    </location>
</feature>
<organism evidence="2 3">
    <name type="scientific">Stereocaulon virgatum</name>
    <dbReference type="NCBI Taxonomy" id="373712"/>
    <lineage>
        <taxon>Eukaryota</taxon>
        <taxon>Fungi</taxon>
        <taxon>Dikarya</taxon>
        <taxon>Ascomycota</taxon>
        <taxon>Pezizomycotina</taxon>
        <taxon>Lecanoromycetes</taxon>
        <taxon>OSLEUM clade</taxon>
        <taxon>Lecanoromycetidae</taxon>
        <taxon>Lecanorales</taxon>
        <taxon>Lecanorineae</taxon>
        <taxon>Stereocaulaceae</taxon>
        <taxon>Stereocaulon</taxon>
    </lineage>
</organism>
<evidence type="ECO:0000256" key="1">
    <source>
        <dbReference type="SAM" id="MobiDB-lite"/>
    </source>
</evidence>
<sequence>MKLPDHRLNKYFTDAGQKRILSLSVTTNSNAGTNIESSKNDPSRTEKPDKHLSVERASKKGCFDSSAHHTHVVDRNWGVRGSKQPPHVKGWPEPTMDRSTMMQRWLDEADLAGLYTNVQPVVSAQHESSPGHKQGRDA</sequence>
<comment type="caution">
    <text evidence="2">The sequence shown here is derived from an EMBL/GenBank/DDBJ whole genome shotgun (WGS) entry which is preliminary data.</text>
</comment>
<feature type="compositionally biased region" description="Basic and acidic residues" evidence="1">
    <location>
        <begin position="38"/>
        <end position="62"/>
    </location>
</feature>
<gene>
    <name evidence="2" type="ORF">N7G274_007764</name>
</gene>
<accession>A0ABR4A0M8</accession>
<name>A0ABR4A0M8_9LECA</name>